<comment type="caution">
    <text evidence="2">The sequence shown here is derived from an EMBL/GenBank/DDBJ whole genome shotgun (WGS) entry which is preliminary data.</text>
</comment>
<keyword evidence="2" id="KW-0456">Lyase</keyword>
<organism evidence="2 3">
    <name type="scientific">Thiohalocapsa marina</name>
    <dbReference type="NCBI Taxonomy" id="424902"/>
    <lineage>
        <taxon>Bacteria</taxon>
        <taxon>Pseudomonadati</taxon>
        <taxon>Pseudomonadota</taxon>
        <taxon>Gammaproteobacteria</taxon>
        <taxon>Chromatiales</taxon>
        <taxon>Chromatiaceae</taxon>
        <taxon>Thiohalocapsa</taxon>
    </lineage>
</organism>
<dbReference type="PANTHER" id="PTHR42905:SF2">
    <property type="entry name" value="PHOSPHOENOLPYRUVATE CARBOXYLASE FAMILY PROTEIN"/>
    <property type="match status" value="1"/>
</dbReference>
<protein>
    <submittedName>
        <fullName evidence="2">Isocitrate lyase/PEP mutase family protein</fullName>
    </submittedName>
</protein>
<keyword evidence="1" id="KW-0479">Metal-binding</keyword>
<dbReference type="GO" id="GO:0016829">
    <property type="term" value="F:lyase activity"/>
    <property type="evidence" value="ECO:0007669"/>
    <property type="project" value="UniProtKB-KW"/>
</dbReference>
<evidence type="ECO:0000256" key="1">
    <source>
        <dbReference type="ARBA" id="ARBA00022723"/>
    </source>
</evidence>
<dbReference type="Pfam" id="PF13714">
    <property type="entry name" value="PEP_mutase"/>
    <property type="match status" value="1"/>
</dbReference>
<evidence type="ECO:0000313" key="3">
    <source>
        <dbReference type="Proteomes" id="UP000322981"/>
    </source>
</evidence>
<keyword evidence="3" id="KW-1185">Reference proteome</keyword>
<dbReference type="Gene3D" id="3.20.20.60">
    <property type="entry name" value="Phosphoenolpyruvate-binding domains"/>
    <property type="match status" value="1"/>
</dbReference>
<dbReference type="SUPFAM" id="SSF51621">
    <property type="entry name" value="Phosphoenolpyruvate/pyruvate domain"/>
    <property type="match status" value="1"/>
</dbReference>
<dbReference type="EMBL" id="VWXX01000009">
    <property type="protein sequence ID" value="KAA6185544.1"/>
    <property type="molecule type" value="Genomic_DNA"/>
</dbReference>
<proteinExistence type="predicted"/>
<gene>
    <name evidence="2" type="ORF">F2Q65_08295</name>
</gene>
<reference evidence="2 3" key="1">
    <citation type="submission" date="2019-09" db="EMBL/GenBank/DDBJ databases">
        <title>Whole-genome sequence of the purple sulfur bacterium Thiohalocapsa marina DSM 19078.</title>
        <authorList>
            <person name="Kyndt J.A."/>
            <person name="Meyer T.E."/>
        </authorList>
    </citation>
    <scope>NUCLEOTIDE SEQUENCE [LARGE SCALE GENOMIC DNA]</scope>
    <source>
        <strain evidence="2 3">DSM 19078</strain>
    </source>
</reference>
<name>A0A5M8FM22_9GAMM</name>
<dbReference type="InterPro" id="IPR040442">
    <property type="entry name" value="Pyrv_kinase-like_dom_sf"/>
</dbReference>
<evidence type="ECO:0000313" key="2">
    <source>
        <dbReference type="EMBL" id="KAA6185544.1"/>
    </source>
</evidence>
<dbReference type="CDD" id="cd00377">
    <property type="entry name" value="ICL_PEPM"/>
    <property type="match status" value="1"/>
</dbReference>
<dbReference type="OrthoDB" id="9771433at2"/>
<dbReference type="Proteomes" id="UP000322981">
    <property type="component" value="Unassembled WGS sequence"/>
</dbReference>
<dbReference type="InterPro" id="IPR015813">
    <property type="entry name" value="Pyrv/PenolPyrv_kinase-like_dom"/>
</dbReference>
<dbReference type="PANTHER" id="PTHR42905">
    <property type="entry name" value="PHOSPHOENOLPYRUVATE CARBOXYLASE"/>
    <property type="match status" value="1"/>
</dbReference>
<dbReference type="GO" id="GO:0046872">
    <property type="term" value="F:metal ion binding"/>
    <property type="evidence" value="ECO:0007669"/>
    <property type="project" value="UniProtKB-KW"/>
</dbReference>
<dbReference type="InterPro" id="IPR039556">
    <property type="entry name" value="ICL/PEPM"/>
</dbReference>
<dbReference type="AlphaFoldDB" id="A0A5M8FM22"/>
<accession>A0A5M8FM22</accession>
<sequence>MTPAQQLRKVLQPAGCRVMPCCFDALSARLVEHAGFPLTFMSGFAVSAARAALPDTGLLSVSEMLDQGRSICDAVSIPVIGDGDTGHGNPANVRRTVTQYARAGFAGIMLEDQLAPKRCGHTGVKEVVSRTEALRRIRAAVDARDAGADLVIVARTDARSALEAVHGPRRALDEAIWRLQAFADLGAEVLFLEAPRSEAEMARICREVPGLRMANMLEEGITPVLPPTRLAEIGFRIAAYPLTLLSCAVHAMQAALQQLQLGQTPAARVDFATLRGIVGFDAYDALLDQYRHEDAPSNCDQSDVDQDASQ</sequence>